<name>A0A3B7MTH1_9BACT</name>
<keyword evidence="2" id="KW-1185">Reference proteome</keyword>
<dbReference type="KEGG" id="pseg:D3H65_07285"/>
<dbReference type="OrthoDB" id="596204at2"/>
<evidence type="ECO:0000313" key="2">
    <source>
        <dbReference type="Proteomes" id="UP000263900"/>
    </source>
</evidence>
<protein>
    <submittedName>
        <fullName evidence="1">Uncharacterized protein</fullName>
    </submittedName>
</protein>
<proteinExistence type="predicted"/>
<accession>A0A3B7MTH1</accession>
<dbReference type="EMBL" id="CP032157">
    <property type="protein sequence ID" value="AXY73791.1"/>
    <property type="molecule type" value="Genomic_DNA"/>
</dbReference>
<sequence length="1079" mass="120705">MGTFNFYPEFVADQVLTADHLNELFDYLDEQDRLTRRCLIGIGIVCGLEVTYTGADIRISRGAGVTSKGYFIEHAASTYTHFRPYTLPLNPESPPPAESIINPFPYNTFAMYELIGAPEAGDTAISASAAFLANYAVVLFLEIKATNLKNCTTNDCDDKGREITITVKPLLIKKTDLSNPAFKCNDESDPNLSAGIIEAGKAALPEILLKRYNIPYQPLTSSDSVLQAFHTLTPAAVQGDIAAAYTKVYDTFKGLLGIGANPFLALTATLANLFTQVQGGSMIYSQYFYDFLDDLIKAYNELRGEGNAIITACCPCDKLFPYHIALGEANKNSKDAATIYRNYFIYSPLFNDQKNRLAALQLLFERMVELAKAFDLAKATEASKFPIKITPSTWSRSALSKRAIPFYYKPAPLFEKWNYEKTRYGKQKTNLSYSSDSWNTAPVLDFVKNPLQYEIEPFTFFRIEGHVGKQYTEALGAIQKLRSEFSLPFDVVVVKAGVYNETDIDLSKYTCQLNDLEIAYDIARREWEATIGQTIEWLNENQGQARKYIKNPKNQLAIYIGKLQLAKTFMVDDLPAFIARYVEFMALYEWIELESESIRDTLSDLIENPTEGTNTVFVEDLIDHFDEVMMSVKKGPFRALQQEFKRRLKNIYANQFLDYYAQKHPSLDHKAGVPRGGTFILVYAHERIINNSFNSFDAVSIVPGTVIADFYLPYLCCSDCPPIAYIIQEQKPDPIRPTINIVPKEFCNNDDGTYDVVASPAGGVLTGPGVKPGEFKFSPYGLPVGEHLLTYAIDGQSVSVVIKVFAPASEPDFNIDVAEQPNHSFIVKLSPNVTDGTKYEWFVNGSLTYLTMLVEDTFTFPEKQKDFIFTLRLTHGPCEPRLVTREITLTKKDDEQQLKRTVCFDQKIELVKVPAGSKLEIIDPGGLTIQDEFILFKGDELKTTTTFNIKYRLIDSGGNVVNTTLELTIVVVQPTFNVRYEIVPGGPGRYILTALNPNLSFAQWELAVNGTFPFIANGSPAVLDQKFTDIQGGILTLIIKTKTGETTECLGKVSIDVSQDLFKKIQAAPNGMNFPLIKI</sequence>
<dbReference type="Proteomes" id="UP000263900">
    <property type="component" value="Chromosome"/>
</dbReference>
<organism evidence="1 2">
    <name type="scientific">Paraflavitalea soli</name>
    <dbReference type="NCBI Taxonomy" id="2315862"/>
    <lineage>
        <taxon>Bacteria</taxon>
        <taxon>Pseudomonadati</taxon>
        <taxon>Bacteroidota</taxon>
        <taxon>Chitinophagia</taxon>
        <taxon>Chitinophagales</taxon>
        <taxon>Chitinophagaceae</taxon>
        <taxon>Paraflavitalea</taxon>
    </lineage>
</organism>
<reference evidence="1 2" key="1">
    <citation type="submission" date="2018-09" db="EMBL/GenBank/DDBJ databases">
        <title>Genome sequencing of strain 6GH32-13.</title>
        <authorList>
            <person name="Weon H.-Y."/>
            <person name="Heo J."/>
            <person name="Kwon S.-W."/>
        </authorList>
    </citation>
    <scope>NUCLEOTIDE SEQUENCE [LARGE SCALE GENOMIC DNA]</scope>
    <source>
        <strain evidence="1 2">5GH32-13</strain>
    </source>
</reference>
<dbReference type="AlphaFoldDB" id="A0A3B7MTH1"/>
<dbReference type="RefSeq" id="WP_119049626.1">
    <property type="nucleotide sequence ID" value="NZ_CP032157.1"/>
</dbReference>
<evidence type="ECO:0000313" key="1">
    <source>
        <dbReference type="EMBL" id="AXY73791.1"/>
    </source>
</evidence>
<gene>
    <name evidence="1" type="ORF">D3H65_07285</name>
</gene>